<dbReference type="NCBIfam" id="TIGR03568">
    <property type="entry name" value="NeuC_NnaA"/>
    <property type="match status" value="1"/>
</dbReference>
<dbReference type="Proteomes" id="UP000192478">
    <property type="component" value="Chromosome"/>
</dbReference>
<dbReference type="Pfam" id="PF02350">
    <property type="entry name" value="Epimerase_2"/>
    <property type="match status" value="1"/>
</dbReference>
<keyword evidence="2" id="KW-0378">Hydrolase</keyword>
<dbReference type="EMBL" id="CP020559">
    <property type="protein sequence ID" value="ARE88817.1"/>
    <property type="molecule type" value="Genomic_DNA"/>
</dbReference>
<dbReference type="RefSeq" id="WP_236904984.1">
    <property type="nucleotide sequence ID" value="NZ_CP017603.1"/>
</dbReference>
<gene>
    <name evidence="2" type="primary">legG_2</name>
    <name evidence="2" type="ORF">CLFO_32230</name>
</gene>
<dbReference type="InterPro" id="IPR020004">
    <property type="entry name" value="UDP-GlcNAc_Epase"/>
</dbReference>
<evidence type="ECO:0000313" key="2">
    <source>
        <dbReference type="EMBL" id="ARE88817.1"/>
    </source>
</evidence>
<accession>A0AAC9RNF3</accession>
<organism evidence="2 3">
    <name type="scientific">Clostridium formicaceticum</name>
    <dbReference type="NCBI Taxonomy" id="1497"/>
    <lineage>
        <taxon>Bacteria</taxon>
        <taxon>Bacillati</taxon>
        <taxon>Bacillota</taxon>
        <taxon>Clostridia</taxon>
        <taxon>Eubacteriales</taxon>
        <taxon>Clostridiaceae</taxon>
        <taxon>Clostridium</taxon>
    </lineage>
</organism>
<dbReference type="EC" id="3.2.1.184" evidence="2"/>
<name>A0AAC9RNF3_9CLOT</name>
<dbReference type="Gene3D" id="3.40.50.2000">
    <property type="entry name" value="Glycogen Phosphorylase B"/>
    <property type="match status" value="2"/>
</dbReference>
<dbReference type="GO" id="GO:0102388">
    <property type="term" value="F:UDP-N,N'-diacetylbacillosamine 2-epimerase activity"/>
    <property type="evidence" value="ECO:0007669"/>
    <property type="project" value="UniProtKB-EC"/>
</dbReference>
<dbReference type="PANTHER" id="PTHR43174">
    <property type="entry name" value="UDP-N-ACETYLGLUCOSAMINE 2-EPIMERASE"/>
    <property type="match status" value="1"/>
</dbReference>
<keyword evidence="2" id="KW-0326">Glycosidase</keyword>
<dbReference type="PANTHER" id="PTHR43174:SF3">
    <property type="entry name" value="UDP-N-ACETYLGLUCOSAMINE 2-EPIMERASE"/>
    <property type="match status" value="1"/>
</dbReference>
<dbReference type="CDD" id="cd03786">
    <property type="entry name" value="GTB_UDP-GlcNAc_2-Epimerase"/>
    <property type="match status" value="1"/>
</dbReference>
<evidence type="ECO:0000313" key="3">
    <source>
        <dbReference type="Proteomes" id="UP000192478"/>
    </source>
</evidence>
<proteinExistence type="predicted"/>
<protein>
    <submittedName>
        <fullName evidence="2">GDP/UDP-N,N'-diacetylbacillosamine 2-epimerase (Hydrolyzing)</fullName>
        <ecNumber evidence="2">3.2.1.184</ecNumber>
    </submittedName>
</protein>
<sequence>MMKRKICVVTGTRAEYGLLYTLMKEIEKDQDLQLQVIVTGMHLSPEFGLTYQEIEADGFIIDSKIEMLLSSDTPTGATKSIGLGMISFGEVLGQLQPDFLVLLGDRYEILAAAVAALIAKVPIAHIAGGDITEGAFDEAIRHSITKMSHLHFVTNEDAFKIVRQLGENPSNIYLVGSTAIERITGLKLLNRIELEALLGFSLLKKNLLITFHPVTLEHQASSQQFQELLEALHDLGSEVGLIFTKPNADPEGREMIRRIDDFVARHSNAIVQTSLGQLHYFSLIAQVDAVVGNSSSGIYEVPSFKKPTVNIGGRQKGRRLASSVISCAAEKTEIKKAIREAFMKDCSNTVNPYGDGNASIKILHIIKSIKDYKGLLKKSFYKVGEI</sequence>
<feature type="domain" description="UDP-N-acetylglucosamine 2-epimerase" evidence="1">
    <location>
        <begin position="24"/>
        <end position="367"/>
    </location>
</feature>
<evidence type="ECO:0000259" key="1">
    <source>
        <dbReference type="Pfam" id="PF02350"/>
    </source>
</evidence>
<dbReference type="AlphaFoldDB" id="A0AAC9RNF3"/>
<dbReference type="InterPro" id="IPR029767">
    <property type="entry name" value="WecB-like"/>
</dbReference>
<dbReference type="InterPro" id="IPR003331">
    <property type="entry name" value="UDP_GlcNAc_Epimerase_2_dom"/>
</dbReference>
<dbReference type="SUPFAM" id="SSF53756">
    <property type="entry name" value="UDP-Glycosyltransferase/glycogen phosphorylase"/>
    <property type="match status" value="1"/>
</dbReference>
<reference evidence="2 3" key="1">
    <citation type="submission" date="2017-03" db="EMBL/GenBank/DDBJ databases">
        <title>Complete sequence of Clostridium formicaceticum DSM 92.</title>
        <authorList>
            <person name="Poehlein A."/>
            <person name="Karl M."/>
            <person name="Bengelsdorf F.R."/>
            <person name="Duerre P."/>
            <person name="Daniel R."/>
        </authorList>
    </citation>
    <scope>NUCLEOTIDE SEQUENCE [LARGE SCALE GENOMIC DNA]</scope>
    <source>
        <strain evidence="2 3">DSM 92</strain>
    </source>
</reference>
<dbReference type="GO" id="GO:0006047">
    <property type="term" value="P:UDP-N-acetylglucosamine metabolic process"/>
    <property type="evidence" value="ECO:0007669"/>
    <property type="project" value="InterPro"/>
</dbReference>